<evidence type="ECO:0000256" key="1">
    <source>
        <dbReference type="SAM" id="MobiDB-lite"/>
    </source>
</evidence>
<feature type="region of interest" description="Disordered" evidence="1">
    <location>
        <begin position="1"/>
        <end position="26"/>
    </location>
</feature>
<protein>
    <submittedName>
        <fullName evidence="2">Uncharacterized protein</fullName>
    </submittedName>
</protein>
<feature type="compositionally biased region" description="Polar residues" evidence="1">
    <location>
        <begin position="96"/>
        <end position="112"/>
    </location>
</feature>
<reference evidence="2" key="1">
    <citation type="submission" date="2013-12" db="EMBL/GenBank/DDBJ databases">
        <title>A Varibaculum cambriense genome reconstructed from a premature infant gut community with otherwise low bacterial novelty that shifts toward anaerobic metabolism during the third week of life.</title>
        <authorList>
            <person name="Brown C.T."/>
            <person name="Sharon I."/>
            <person name="Thomas B.C."/>
            <person name="Castelle C.J."/>
            <person name="Morowitz M.J."/>
            <person name="Banfield J.F."/>
        </authorList>
    </citation>
    <scope>NUCLEOTIDE SEQUENCE</scope>
</reference>
<comment type="caution">
    <text evidence="2">The sequence shown here is derived from an EMBL/GenBank/DDBJ whole genome shotgun (WGS) entry which is preliminary data.</text>
</comment>
<gene>
    <name evidence="2" type="ORF">Q604_UNBC08438G0001</name>
</gene>
<proteinExistence type="predicted"/>
<feature type="region of interest" description="Disordered" evidence="1">
    <location>
        <begin position="92"/>
        <end position="121"/>
    </location>
</feature>
<feature type="non-terminal residue" evidence="2">
    <location>
        <position position="1"/>
    </location>
</feature>
<name>W1Y474_9ZZZZ</name>
<feature type="non-terminal residue" evidence="2">
    <location>
        <position position="121"/>
    </location>
</feature>
<sequence>DIENAKDLKKEGYEKYNPSEDSHGGTDYAVIEKELKNQSPEESLNKLEKYKKDVDGLPYKAPKSQKVDLRSVGSGELEISIARNYGYPKIIGSGSDVDNSKTLSFTNTQNPKSIGDKKVAG</sequence>
<organism evidence="2">
    <name type="scientific">human gut metagenome</name>
    <dbReference type="NCBI Taxonomy" id="408170"/>
    <lineage>
        <taxon>unclassified sequences</taxon>
        <taxon>metagenomes</taxon>
        <taxon>organismal metagenomes</taxon>
    </lineage>
</organism>
<evidence type="ECO:0000313" key="2">
    <source>
        <dbReference type="EMBL" id="ETJ37343.1"/>
    </source>
</evidence>
<dbReference type="AlphaFoldDB" id="W1Y474"/>
<dbReference type="EMBL" id="AZMM01008438">
    <property type="protein sequence ID" value="ETJ37343.1"/>
    <property type="molecule type" value="Genomic_DNA"/>
</dbReference>
<accession>W1Y474</accession>